<feature type="transmembrane region" description="Helical" evidence="5">
    <location>
        <begin position="133"/>
        <end position="153"/>
    </location>
</feature>
<dbReference type="RefSeq" id="WP_271054557.1">
    <property type="nucleotide sequence ID" value="NZ_JAQIIO010000006.1"/>
</dbReference>
<reference evidence="7 8" key="1">
    <citation type="submission" date="2023-01" db="EMBL/GenBank/DDBJ databases">
        <authorList>
            <person name="Yoon J.-W."/>
        </authorList>
    </citation>
    <scope>NUCLEOTIDE SEQUENCE [LARGE SCALE GENOMIC DNA]</scope>
    <source>
        <strain evidence="7 8">KMU-50</strain>
    </source>
</reference>
<evidence type="ECO:0000256" key="2">
    <source>
        <dbReference type="ARBA" id="ARBA00022692"/>
    </source>
</evidence>
<comment type="subcellular location">
    <subcellularLocation>
        <location evidence="1">Membrane</location>
        <topology evidence="1">Multi-pass membrane protein</topology>
    </subcellularLocation>
</comment>
<name>A0ABT4W357_9RHOB</name>
<sequence length="197" mass="21345">MKLEPGYLFGMIVQTIPEPRKVARELFDLPVSRNARWLTLWLLLVAATILGVITHVIYPVRAEQFGPVLASPIALGVFEALFVIIGIFLIYLLGRLAGGQGSIDDAITVAIWLEFVLLTLQVASLVLSLFAPTLAGILMVMSSVLFFWILSHFIAECHGFKSAGLVFAAITTTLVLAILALSFLLALMGVQPPQIGV</sequence>
<evidence type="ECO:0000256" key="3">
    <source>
        <dbReference type="ARBA" id="ARBA00022989"/>
    </source>
</evidence>
<dbReference type="Proteomes" id="UP001528040">
    <property type="component" value="Unassembled WGS sequence"/>
</dbReference>
<protein>
    <submittedName>
        <fullName evidence="7">Yip1 family protein</fullName>
    </submittedName>
</protein>
<keyword evidence="4 5" id="KW-0472">Membrane</keyword>
<evidence type="ECO:0000256" key="5">
    <source>
        <dbReference type="SAM" id="Phobius"/>
    </source>
</evidence>
<gene>
    <name evidence="7" type="ORF">O2N63_12210</name>
</gene>
<dbReference type="InterPro" id="IPR006977">
    <property type="entry name" value="Yip1_dom"/>
</dbReference>
<keyword evidence="8" id="KW-1185">Reference proteome</keyword>
<evidence type="ECO:0000259" key="6">
    <source>
        <dbReference type="Pfam" id="PF04893"/>
    </source>
</evidence>
<evidence type="ECO:0000256" key="1">
    <source>
        <dbReference type="ARBA" id="ARBA00004141"/>
    </source>
</evidence>
<evidence type="ECO:0000313" key="7">
    <source>
        <dbReference type="EMBL" id="MDA5094849.1"/>
    </source>
</evidence>
<accession>A0ABT4W357</accession>
<dbReference type="EMBL" id="JAQIIO010000006">
    <property type="protein sequence ID" value="MDA5094849.1"/>
    <property type="molecule type" value="Genomic_DNA"/>
</dbReference>
<organism evidence="7 8">
    <name type="scientific">Aliiroseovarius salicola</name>
    <dbReference type="NCBI Taxonomy" id="3009082"/>
    <lineage>
        <taxon>Bacteria</taxon>
        <taxon>Pseudomonadati</taxon>
        <taxon>Pseudomonadota</taxon>
        <taxon>Alphaproteobacteria</taxon>
        <taxon>Rhodobacterales</taxon>
        <taxon>Paracoccaceae</taxon>
        <taxon>Aliiroseovarius</taxon>
    </lineage>
</organism>
<keyword evidence="3 5" id="KW-1133">Transmembrane helix</keyword>
<feature type="domain" description="Yip1" evidence="6">
    <location>
        <begin position="14"/>
        <end position="183"/>
    </location>
</feature>
<proteinExistence type="predicted"/>
<evidence type="ECO:0000256" key="4">
    <source>
        <dbReference type="ARBA" id="ARBA00023136"/>
    </source>
</evidence>
<keyword evidence="2 5" id="KW-0812">Transmembrane</keyword>
<evidence type="ECO:0000313" key="8">
    <source>
        <dbReference type="Proteomes" id="UP001528040"/>
    </source>
</evidence>
<comment type="caution">
    <text evidence="7">The sequence shown here is derived from an EMBL/GenBank/DDBJ whole genome shotgun (WGS) entry which is preliminary data.</text>
</comment>
<feature type="transmembrane region" description="Helical" evidence="5">
    <location>
        <begin position="106"/>
        <end position="127"/>
    </location>
</feature>
<dbReference type="Pfam" id="PF04893">
    <property type="entry name" value="Yip1"/>
    <property type="match status" value="1"/>
</dbReference>
<feature type="transmembrane region" description="Helical" evidence="5">
    <location>
        <begin position="70"/>
        <end position="94"/>
    </location>
</feature>
<feature type="transmembrane region" description="Helical" evidence="5">
    <location>
        <begin position="165"/>
        <end position="190"/>
    </location>
</feature>
<feature type="transmembrane region" description="Helical" evidence="5">
    <location>
        <begin position="37"/>
        <end position="58"/>
    </location>
</feature>